<dbReference type="RefSeq" id="WP_156242480.1">
    <property type="nucleotide sequence ID" value="NZ_BAAAZL010000004.1"/>
</dbReference>
<organism evidence="2 3">
    <name type="scientific">Microbacterium oryzae</name>
    <dbReference type="NCBI Taxonomy" id="743009"/>
    <lineage>
        <taxon>Bacteria</taxon>
        <taxon>Bacillati</taxon>
        <taxon>Actinomycetota</taxon>
        <taxon>Actinomycetes</taxon>
        <taxon>Micrococcales</taxon>
        <taxon>Microbacteriaceae</taxon>
        <taxon>Microbacterium</taxon>
    </lineage>
</organism>
<name>A0A6I6DSQ4_9MICO</name>
<keyword evidence="1" id="KW-0175">Coiled coil</keyword>
<evidence type="ECO:0000313" key="2">
    <source>
        <dbReference type="EMBL" id="QGU27975.1"/>
    </source>
</evidence>
<protein>
    <submittedName>
        <fullName evidence="2">Uncharacterized protein</fullName>
    </submittedName>
</protein>
<evidence type="ECO:0000256" key="1">
    <source>
        <dbReference type="SAM" id="Coils"/>
    </source>
</evidence>
<accession>A0A6I6DSQ4</accession>
<dbReference type="Proteomes" id="UP000422989">
    <property type="component" value="Chromosome"/>
</dbReference>
<sequence>MVTEEELRERVDLAQRRMDEVVAELRELAAAAEALALLTSWRSAAAERFRATSRDLAVALYAAAFRCEAEGRALPALTATMMFPVA</sequence>
<feature type="coiled-coil region" evidence="1">
    <location>
        <begin position="4"/>
        <end position="31"/>
    </location>
</feature>
<proteinExistence type="predicted"/>
<gene>
    <name evidence="2" type="ORF">D7D94_10085</name>
</gene>
<dbReference type="EMBL" id="CP032550">
    <property type="protein sequence ID" value="QGU27975.1"/>
    <property type="molecule type" value="Genomic_DNA"/>
</dbReference>
<evidence type="ECO:0000313" key="3">
    <source>
        <dbReference type="Proteomes" id="UP000422989"/>
    </source>
</evidence>
<keyword evidence="3" id="KW-1185">Reference proteome</keyword>
<dbReference type="KEGG" id="moj:D7D94_10085"/>
<dbReference type="AlphaFoldDB" id="A0A6I6DSQ4"/>
<reference evidence="2 3" key="1">
    <citation type="submission" date="2018-09" db="EMBL/GenBank/DDBJ databases">
        <title>Whole genome sequencing of Microbacterium oryzae strain MB-10T.</title>
        <authorList>
            <person name="Das S.K."/>
        </authorList>
    </citation>
    <scope>NUCLEOTIDE SEQUENCE [LARGE SCALE GENOMIC DNA]</scope>
    <source>
        <strain evidence="2 3">MB-10</strain>
    </source>
</reference>